<dbReference type="EMBL" id="PCWW01000027">
    <property type="protein sequence ID" value="PIR13634.1"/>
    <property type="molecule type" value="Genomic_DNA"/>
</dbReference>
<reference evidence="5 6" key="1">
    <citation type="submission" date="2017-09" db="EMBL/GenBank/DDBJ databases">
        <title>Depth-based differentiation of microbial function through sediment-hosted aquifers and enrichment of novel symbionts in the deep terrestrial subsurface.</title>
        <authorList>
            <person name="Probst A.J."/>
            <person name="Ladd B."/>
            <person name="Jarett J.K."/>
            <person name="Geller-Mcgrath D.E."/>
            <person name="Sieber C.M."/>
            <person name="Emerson J.B."/>
            <person name="Anantharaman K."/>
            <person name="Thomas B.C."/>
            <person name="Malmstrom R."/>
            <person name="Stieglmeier M."/>
            <person name="Klingl A."/>
            <person name="Woyke T."/>
            <person name="Ryan C.M."/>
            <person name="Banfield J.F."/>
        </authorList>
    </citation>
    <scope>NUCLEOTIDE SEQUENCE [LARGE SCALE GENOMIC DNA]</scope>
    <source>
        <strain evidence="5">CG11_big_fil_rev_8_21_14_0_20_39_10</strain>
    </source>
</reference>
<feature type="active site" description="Tele-AMP-histidine intermediate" evidence="1">
    <location>
        <position position="97"/>
    </location>
</feature>
<evidence type="ECO:0000313" key="6">
    <source>
        <dbReference type="Proteomes" id="UP000230869"/>
    </source>
</evidence>
<dbReference type="SUPFAM" id="SSF54197">
    <property type="entry name" value="HIT-like"/>
    <property type="match status" value="1"/>
</dbReference>
<dbReference type="PROSITE" id="PS00892">
    <property type="entry name" value="HIT_1"/>
    <property type="match status" value="1"/>
</dbReference>
<protein>
    <submittedName>
        <fullName evidence="5">HIT family protein</fullName>
    </submittedName>
</protein>
<evidence type="ECO:0000259" key="4">
    <source>
        <dbReference type="PROSITE" id="PS51084"/>
    </source>
</evidence>
<evidence type="ECO:0000256" key="1">
    <source>
        <dbReference type="PIRSR" id="PIRSR601310-1"/>
    </source>
</evidence>
<sequence>MCIFCKIVAGEIPSHKIYEDENVLAFLDIAPVNPGHILVITKNHYTNFEDTPEEELANLIKAIKKVGRAIKKGLGASGYNVTENNDPAAGQIIPHIHFHVIPRNKGDGLKLWPQGKYIEGGGEEVVKKIKGVL</sequence>
<dbReference type="PROSITE" id="PS51084">
    <property type="entry name" value="HIT_2"/>
    <property type="match status" value="1"/>
</dbReference>
<name>A0A2M6K9P6_9BACT</name>
<dbReference type="AlphaFoldDB" id="A0A2M6K9P6"/>
<dbReference type="CDD" id="cd01277">
    <property type="entry name" value="HINT_subgroup"/>
    <property type="match status" value="1"/>
</dbReference>
<feature type="domain" description="HIT" evidence="4">
    <location>
        <begin position="3"/>
        <end position="110"/>
    </location>
</feature>
<dbReference type="GO" id="GO:0003824">
    <property type="term" value="F:catalytic activity"/>
    <property type="evidence" value="ECO:0007669"/>
    <property type="project" value="InterPro"/>
</dbReference>
<dbReference type="InterPro" id="IPR036265">
    <property type="entry name" value="HIT-like_sf"/>
</dbReference>
<accession>A0A2M6K9P6</accession>
<feature type="short sequence motif" description="Histidine triad motif" evidence="2 3">
    <location>
        <begin position="95"/>
        <end position="99"/>
    </location>
</feature>
<proteinExistence type="predicted"/>
<dbReference type="Gene3D" id="3.30.428.10">
    <property type="entry name" value="HIT-like"/>
    <property type="match status" value="1"/>
</dbReference>
<dbReference type="InterPro" id="IPR001310">
    <property type="entry name" value="Histidine_triad_HIT"/>
</dbReference>
<gene>
    <name evidence="5" type="ORF">COV49_01625</name>
</gene>
<organism evidence="5 6">
    <name type="scientific">Candidatus Falkowbacteria bacterium CG11_big_fil_rev_8_21_14_0_20_39_10</name>
    <dbReference type="NCBI Taxonomy" id="1974570"/>
    <lineage>
        <taxon>Bacteria</taxon>
        <taxon>Candidatus Falkowiibacteriota</taxon>
    </lineage>
</organism>
<dbReference type="GO" id="GO:0009117">
    <property type="term" value="P:nucleotide metabolic process"/>
    <property type="evidence" value="ECO:0007669"/>
    <property type="project" value="TreeGrafter"/>
</dbReference>
<evidence type="ECO:0000256" key="3">
    <source>
        <dbReference type="PROSITE-ProRule" id="PRU00464"/>
    </source>
</evidence>
<dbReference type="InterPro" id="IPR019808">
    <property type="entry name" value="Histidine_triad_CS"/>
</dbReference>
<dbReference type="PANTHER" id="PTHR46648">
    <property type="entry name" value="HIT FAMILY PROTEIN 1"/>
    <property type="match status" value="1"/>
</dbReference>
<dbReference type="PANTHER" id="PTHR46648:SF1">
    <property type="entry name" value="ADENOSINE 5'-MONOPHOSPHORAMIDASE HNT1"/>
    <property type="match status" value="1"/>
</dbReference>
<dbReference type="InterPro" id="IPR011146">
    <property type="entry name" value="HIT-like"/>
</dbReference>
<evidence type="ECO:0000313" key="5">
    <source>
        <dbReference type="EMBL" id="PIR13634.1"/>
    </source>
</evidence>
<dbReference type="Proteomes" id="UP000230869">
    <property type="component" value="Unassembled WGS sequence"/>
</dbReference>
<dbReference type="InterPro" id="IPR039384">
    <property type="entry name" value="HINT"/>
</dbReference>
<dbReference type="PRINTS" id="PR00332">
    <property type="entry name" value="HISTRIAD"/>
</dbReference>
<comment type="caution">
    <text evidence="5">The sequence shown here is derived from an EMBL/GenBank/DDBJ whole genome shotgun (WGS) entry which is preliminary data.</text>
</comment>
<evidence type="ECO:0000256" key="2">
    <source>
        <dbReference type="PIRSR" id="PIRSR601310-3"/>
    </source>
</evidence>
<dbReference type="Pfam" id="PF01230">
    <property type="entry name" value="HIT"/>
    <property type="match status" value="1"/>
</dbReference>